<reference evidence="11" key="1">
    <citation type="submission" date="2016-10" db="EMBL/GenBank/DDBJ databases">
        <authorList>
            <person name="Varghese N."/>
        </authorList>
    </citation>
    <scope>NUCLEOTIDE SEQUENCE [LARGE SCALE GENOMIC DNA]</scope>
    <source>
        <strain evidence="11">HL 19</strain>
    </source>
</reference>
<dbReference type="InterPro" id="IPR002583">
    <property type="entry name" value="Ribosomal_bS20"/>
</dbReference>
<dbReference type="SUPFAM" id="SSF46992">
    <property type="entry name" value="Ribosomal protein S20"/>
    <property type="match status" value="1"/>
</dbReference>
<evidence type="ECO:0000256" key="4">
    <source>
        <dbReference type="ARBA" id="ARBA00022884"/>
    </source>
</evidence>
<dbReference type="AlphaFoldDB" id="A0A0N8PN62"/>
<dbReference type="InterPro" id="IPR036510">
    <property type="entry name" value="Ribosomal_bS20_sf"/>
</dbReference>
<keyword evidence="4 8" id="KW-0694">RNA-binding</keyword>
<dbReference type="Pfam" id="PF01649">
    <property type="entry name" value="Ribosomal_S20p"/>
    <property type="match status" value="1"/>
</dbReference>
<sequence length="87" mass="9774">MANTPQARKRVRQNEERRLRNKHHKSRMRTAIKKVEKAVAEGDKQAAESALEPAVSIVDHVAGKGAIHRNTAARTVSRLTRKVQQLS</sequence>
<evidence type="ECO:0000256" key="7">
    <source>
        <dbReference type="ARBA" id="ARBA00035136"/>
    </source>
</evidence>
<dbReference type="NCBIfam" id="TIGR00029">
    <property type="entry name" value="S20"/>
    <property type="match status" value="1"/>
</dbReference>
<dbReference type="EMBL" id="FMUN01000006">
    <property type="protein sequence ID" value="SCY48734.1"/>
    <property type="molecule type" value="Genomic_DNA"/>
</dbReference>
<accession>A0A0N8PN62</accession>
<dbReference type="GO" id="GO:0003735">
    <property type="term" value="F:structural constituent of ribosome"/>
    <property type="evidence" value="ECO:0007669"/>
    <property type="project" value="InterPro"/>
</dbReference>
<evidence type="ECO:0000313" key="10">
    <source>
        <dbReference type="EMBL" id="SCY48734.1"/>
    </source>
</evidence>
<dbReference type="STRING" id="381306.AN478_05565"/>
<dbReference type="GO" id="GO:0006412">
    <property type="term" value="P:translation"/>
    <property type="evidence" value="ECO:0007669"/>
    <property type="project" value="UniProtKB-UniRule"/>
</dbReference>
<dbReference type="Gene3D" id="1.20.58.110">
    <property type="entry name" value="Ribosomal protein S20"/>
    <property type="match status" value="1"/>
</dbReference>
<keyword evidence="5 8" id="KW-0689">Ribosomal protein</keyword>
<evidence type="ECO:0000256" key="6">
    <source>
        <dbReference type="ARBA" id="ARBA00023274"/>
    </source>
</evidence>
<keyword evidence="11" id="KW-1185">Reference proteome</keyword>
<name>A0A0N8PN62_9GAMM</name>
<keyword evidence="3 8" id="KW-0699">rRNA-binding</keyword>
<evidence type="ECO:0000256" key="3">
    <source>
        <dbReference type="ARBA" id="ARBA00022730"/>
    </source>
</evidence>
<dbReference type="Proteomes" id="UP000183104">
    <property type="component" value="Unassembled WGS sequence"/>
</dbReference>
<dbReference type="GO" id="GO:0070181">
    <property type="term" value="F:small ribosomal subunit rRNA binding"/>
    <property type="evidence" value="ECO:0007669"/>
    <property type="project" value="TreeGrafter"/>
</dbReference>
<dbReference type="PANTHER" id="PTHR33398">
    <property type="entry name" value="30S RIBOSOMAL PROTEIN S20"/>
    <property type="match status" value="1"/>
</dbReference>
<feature type="compositionally biased region" description="Basic residues" evidence="9">
    <location>
        <begin position="19"/>
        <end position="30"/>
    </location>
</feature>
<comment type="function">
    <text evidence="1 8">Binds directly to 16S ribosomal RNA.</text>
</comment>
<dbReference type="PATRIC" id="fig|381306.5.peg.2306"/>
<organism evidence="10 11">
    <name type="scientific">Thiohalorhabdus denitrificans</name>
    <dbReference type="NCBI Taxonomy" id="381306"/>
    <lineage>
        <taxon>Bacteria</taxon>
        <taxon>Pseudomonadati</taxon>
        <taxon>Pseudomonadota</taxon>
        <taxon>Gammaproteobacteria</taxon>
        <taxon>Thiohalorhabdales</taxon>
        <taxon>Thiohalorhabdaceae</taxon>
        <taxon>Thiohalorhabdus</taxon>
    </lineage>
</organism>
<evidence type="ECO:0000256" key="5">
    <source>
        <dbReference type="ARBA" id="ARBA00022980"/>
    </source>
</evidence>
<evidence type="ECO:0000256" key="9">
    <source>
        <dbReference type="SAM" id="MobiDB-lite"/>
    </source>
</evidence>
<evidence type="ECO:0000256" key="1">
    <source>
        <dbReference type="ARBA" id="ARBA00003134"/>
    </source>
</evidence>
<proteinExistence type="inferred from homology"/>
<evidence type="ECO:0000256" key="8">
    <source>
        <dbReference type="HAMAP-Rule" id="MF_00500"/>
    </source>
</evidence>
<dbReference type="HAMAP" id="MF_00500">
    <property type="entry name" value="Ribosomal_bS20"/>
    <property type="match status" value="1"/>
</dbReference>
<dbReference type="PANTHER" id="PTHR33398:SF1">
    <property type="entry name" value="SMALL RIBOSOMAL SUBUNIT PROTEIN BS20C"/>
    <property type="match status" value="1"/>
</dbReference>
<dbReference type="OrthoDB" id="9807974at2"/>
<feature type="region of interest" description="Disordered" evidence="9">
    <location>
        <begin position="1"/>
        <end position="30"/>
    </location>
</feature>
<evidence type="ECO:0000256" key="2">
    <source>
        <dbReference type="ARBA" id="ARBA00007634"/>
    </source>
</evidence>
<dbReference type="FunFam" id="1.20.58.110:FF:000001">
    <property type="entry name" value="30S ribosomal protein S20"/>
    <property type="match status" value="1"/>
</dbReference>
<comment type="similarity">
    <text evidence="2 8">Belongs to the bacterial ribosomal protein bS20 family.</text>
</comment>
<keyword evidence="6 8" id="KW-0687">Ribonucleoprotein</keyword>
<evidence type="ECO:0000313" key="11">
    <source>
        <dbReference type="Proteomes" id="UP000183104"/>
    </source>
</evidence>
<dbReference type="RefSeq" id="WP_054965628.1">
    <property type="nucleotide sequence ID" value="NZ_FMUN01000006.1"/>
</dbReference>
<gene>
    <name evidence="8" type="primary">rpsT</name>
    <name evidence="10" type="ORF">SAMN05661077_2267</name>
</gene>
<protein>
    <recommendedName>
        <fullName evidence="7 8">Small ribosomal subunit protein bS20</fullName>
    </recommendedName>
</protein>
<dbReference type="GO" id="GO:0015935">
    <property type="term" value="C:small ribosomal subunit"/>
    <property type="evidence" value="ECO:0007669"/>
    <property type="project" value="TreeGrafter"/>
</dbReference>